<proteinExistence type="predicted"/>
<dbReference type="EMBL" id="JAULSR010000001">
    <property type="protein sequence ID" value="KAK0635438.1"/>
    <property type="molecule type" value="Genomic_DNA"/>
</dbReference>
<feature type="compositionally biased region" description="Basic and acidic residues" evidence="1">
    <location>
        <begin position="179"/>
        <end position="196"/>
    </location>
</feature>
<feature type="compositionally biased region" description="Low complexity" evidence="1">
    <location>
        <begin position="162"/>
        <end position="173"/>
    </location>
</feature>
<dbReference type="Proteomes" id="UP001174934">
    <property type="component" value="Unassembled WGS sequence"/>
</dbReference>
<accession>A0AA40CFE7</accession>
<gene>
    <name evidence="2" type="ORF">B0T17DRAFT_485601</name>
</gene>
<feature type="compositionally biased region" description="Basic and acidic residues" evidence="1">
    <location>
        <begin position="203"/>
        <end position="217"/>
    </location>
</feature>
<sequence length="306" mass="34484">MAFSSSITTLLETYSNCLSLLRAFKCHGRNSVLGPEEQRARLRKSLKSDRALVERAYSARLSEAGSRFEKGDARAISVLDRILNKLRAAIASLLRLSSKKQQPGLDYNSLKSLSNASRIDAINAIDRLSRRLGSPSQTSVMSYKLPSQSHIPSTSPRHQRHPSSSFPASTPTSLRHPKTRSDESIPKKKSDRDEKTMNTTKKPKSERSPKDSPKPSERSQNQPRSNPQQAPILNRISIISSSTNSTKLGEIPEKRWRSRYPVTGPSSSDGYNVPILYPLKPYTTEVREKRFLGLFRRKEKRRPDID</sequence>
<protein>
    <submittedName>
        <fullName evidence="2">Uncharacterized protein</fullName>
    </submittedName>
</protein>
<keyword evidence="3" id="KW-1185">Reference proteome</keyword>
<evidence type="ECO:0000313" key="2">
    <source>
        <dbReference type="EMBL" id="KAK0635438.1"/>
    </source>
</evidence>
<evidence type="ECO:0000256" key="1">
    <source>
        <dbReference type="SAM" id="MobiDB-lite"/>
    </source>
</evidence>
<organism evidence="2 3">
    <name type="scientific">Bombardia bombarda</name>
    <dbReference type="NCBI Taxonomy" id="252184"/>
    <lineage>
        <taxon>Eukaryota</taxon>
        <taxon>Fungi</taxon>
        <taxon>Dikarya</taxon>
        <taxon>Ascomycota</taxon>
        <taxon>Pezizomycotina</taxon>
        <taxon>Sordariomycetes</taxon>
        <taxon>Sordariomycetidae</taxon>
        <taxon>Sordariales</taxon>
        <taxon>Lasiosphaeriaceae</taxon>
        <taxon>Bombardia</taxon>
    </lineage>
</organism>
<evidence type="ECO:0000313" key="3">
    <source>
        <dbReference type="Proteomes" id="UP001174934"/>
    </source>
</evidence>
<comment type="caution">
    <text evidence="2">The sequence shown here is derived from an EMBL/GenBank/DDBJ whole genome shotgun (WGS) entry which is preliminary data.</text>
</comment>
<feature type="compositionally biased region" description="Polar residues" evidence="1">
    <location>
        <begin position="134"/>
        <end position="156"/>
    </location>
</feature>
<reference evidence="2" key="1">
    <citation type="submission" date="2023-06" db="EMBL/GenBank/DDBJ databases">
        <title>Genome-scale phylogeny and comparative genomics of the fungal order Sordariales.</title>
        <authorList>
            <consortium name="Lawrence Berkeley National Laboratory"/>
            <person name="Hensen N."/>
            <person name="Bonometti L."/>
            <person name="Westerberg I."/>
            <person name="Brannstrom I.O."/>
            <person name="Guillou S."/>
            <person name="Cros-Aarteil S."/>
            <person name="Calhoun S."/>
            <person name="Haridas S."/>
            <person name="Kuo A."/>
            <person name="Mondo S."/>
            <person name="Pangilinan J."/>
            <person name="Riley R."/>
            <person name="LaButti K."/>
            <person name="Andreopoulos B."/>
            <person name="Lipzen A."/>
            <person name="Chen C."/>
            <person name="Yanf M."/>
            <person name="Daum C."/>
            <person name="Ng V."/>
            <person name="Clum A."/>
            <person name="Steindorff A."/>
            <person name="Ohm R."/>
            <person name="Martin F."/>
            <person name="Silar P."/>
            <person name="Natvig D."/>
            <person name="Lalanne C."/>
            <person name="Gautier V."/>
            <person name="Ament-velasquez S.L."/>
            <person name="Kruys A."/>
            <person name="Hutchinson M.I."/>
            <person name="Powell A.J."/>
            <person name="Barry K."/>
            <person name="Miller A.N."/>
            <person name="Grigoriev I.V."/>
            <person name="Debuchy R."/>
            <person name="Gladieux P."/>
            <person name="Thoren M.H."/>
            <person name="Johannesson H."/>
        </authorList>
    </citation>
    <scope>NUCLEOTIDE SEQUENCE</scope>
    <source>
        <strain evidence="2">SMH3391-2</strain>
    </source>
</reference>
<feature type="compositionally biased region" description="Polar residues" evidence="1">
    <location>
        <begin position="218"/>
        <end position="231"/>
    </location>
</feature>
<name>A0AA40CFE7_9PEZI</name>
<dbReference type="AlphaFoldDB" id="A0AA40CFE7"/>
<feature type="region of interest" description="Disordered" evidence="1">
    <location>
        <begin position="133"/>
        <end position="252"/>
    </location>
</feature>